<accession>A0ABX7CT61</accession>
<evidence type="ECO:0000313" key="2">
    <source>
        <dbReference type="Proteomes" id="UP000595498"/>
    </source>
</evidence>
<reference evidence="1 2" key="1">
    <citation type="submission" date="2021-01" db="EMBL/GenBank/DDBJ databases">
        <title>FDA dAtabase for Regulatory Grade micrObial Sequences (FDA-ARGOS): Supporting development and validation of Infectious Disease Dx tests.</title>
        <authorList>
            <person name="Sproer C."/>
            <person name="Gronow S."/>
            <person name="Severitt S."/>
            <person name="Schroder I."/>
            <person name="Tallon L."/>
            <person name="Sadzewicz L."/>
            <person name="Zhao X."/>
            <person name="Boylan J."/>
            <person name="Ott S."/>
            <person name="Bowen H."/>
            <person name="Vavikolanu K."/>
            <person name="Mehta A."/>
            <person name="Aluvathingal J."/>
            <person name="Nadendla S."/>
            <person name="Lowell S."/>
            <person name="Myers T."/>
            <person name="Yan Y."/>
            <person name="Sichtig H."/>
        </authorList>
    </citation>
    <scope>NUCLEOTIDE SEQUENCE [LARGE SCALE GENOMIC DNA]</scope>
    <source>
        <strain evidence="1 2">FDAARGOS_1141</strain>
    </source>
</reference>
<dbReference type="PROSITE" id="PS51257">
    <property type="entry name" value="PROKAR_LIPOPROTEIN"/>
    <property type="match status" value="1"/>
</dbReference>
<name>A0ABX7CT61_SPHMU</name>
<dbReference type="EMBL" id="CP068224">
    <property type="protein sequence ID" value="QQT54505.1"/>
    <property type="molecule type" value="Genomic_DNA"/>
</dbReference>
<sequence>MKLNIIYVMLVIMITSCTKQQCGFYQNNDSIEYIQRIIANNPQQFFNNSNMPKSYFTNKYKDRYANMDEDFKKRLSERDFNSLKNYFSQLSIDEILFFNSDNMLFKVGQNEGYLNTHVYYLGFLKNIKEQDLAKYYEVEDFRNCNGNWYSATVIHSLAQ</sequence>
<keyword evidence="2" id="KW-1185">Reference proteome</keyword>
<organism evidence="1 2">
    <name type="scientific">Sphingobacterium multivorum</name>
    <dbReference type="NCBI Taxonomy" id="28454"/>
    <lineage>
        <taxon>Bacteria</taxon>
        <taxon>Pseudomonadati</taxon>
        <taxon>Bacteroidota</taxon>
        <taxon>Sphingobacteriia</taxon>
        <taxon>Sphingobacteriales</taxon>
        <taxon>Sphingobacteriaceae</taxon>
        <taxon>Sphingobacterium</taxon>
    </lineage>
</organism>
<dbReference type="Proteomes" id="UP000595498">
    <property type="component" value="Chromosome"/>
</dbReference>
<gene>
    <name evidence="1" type="ORF">I6I98_04390</name>
</gene>
<evidence type="ECO:0008006" key="3">
    <source>
        <dbReference type="Google" id="ProtNLM"/>
    </source>
</evidence>
<evidence type="ECO:0000313" key="1">
    <source>
        <dbReference type="EMBL" id="QQT54505.1"/>
    </source>
</evidence>
<protein>
    <recommendedName>
        <fullName evidence="3">Lipoprotein</fullName>
    </recommendedName>
</protein>
<proteinExistence type="predicted"/>